<proteinExistence type="predicted"/>
<gene>
    <name evidence="2" type="ORF">V2H45_07205</name>
</gene>
<dbReference type="GO" id="GO:0016301">
    <property type="term" value="F:kinase activity"/>
    <property type="evidence" value="ECO:0007669"/>
    <property type="project" value="InterPro"/>
</dbReference>
<dbReference type="AlphaFoldDB" id="A0AAW9Q013"/>
<dbReference type="SUPFAM" id="SSF140931">
    <property type="entry name" value="Fic-like"/>
    <property type="match status" value="1"/>
</dbReference>
<dbReference type="PIRSF" id="PIRSF018297">
    <property type="entry name" value="Doc"/>
    <property type="match status" value="1"/>
</dbReference>
<sequence length="133" mass="14805">MNEPKWIPENAIRFMHDALIREHGGSYGVLDAGLLTSTQVKPKNLFYYGQAVTLFDLAAAYGYGFVKNHCFIDGNKRIALVVVDVFLQLNGLELMADEAEAAAFFWDLAARSGSPEAEQARLSQWISVHVRSL</sequence>
<dbReference type="InterPro" id="IPR036597">
    <property type="entry name" value="Fido-like_dom_sf"/>
</dbReference>
<dbReference type="PROSITE" id="PS51459">
    <property type="entry name" value="FIDO"/>
    <property type="match status" value="1"/>
</dbReference>
<dbReference type="InterPro" id="IPR003812">
    <property type="entry name" value="Fido"/>
</dbReference>
<comment type="caution">
    <text evidence="2">The sequence shown here is derived from an EMBL/GenBank/DDBJ whole genome shotgun (WGS) entry which is preliminary data.</text>
</comment>
<dbReference type="Pfam" id="PF02661">
    <property type="entry name" value="Fic"/>
    <property type="match status" value="1"/>
</dbReference>
<dbReference type="InterPro" id="IPR006440">
    <property type="entry name" value="Doc"/>
</dbReference>
<keyword evidence="3" id="KW-1185">Reference proteome</keyword>
<organism evidence="2 3">
    <name type="scientific">Tumidithrix elongata BACA0141</name>
    <dbReference type="NCBI Taxonomy" id="2716417"/>
    <lineage>
        <taxon>Bacteria</taxon>
        <taxon>Bacillati</taxon>
        <taxon>Cyanobacteriota</taxon>
        <taxon>Cyanophyceae</taxon>
        <taxon>Pseudanabaenales</taxon>
        <taxon>Pseudanabaenaceae</taxon>
        <taxon>Tumidithrix</taxon>
        <taxon>Tumidithrix elongata</taxon>
    </lineage>
</organism>
<dbReference type="EMBL" id="JAZBJZ010000021">
    <property type="protein sequence ID" value="MEE3716528.1"/>
    <property type="molecule type" value="Genomic_DNA"/>
</dbReference>
<evidence type="ECO:0000313" key="3">
    <source>
        <dbReference type="Proteomes" id="UP001333818"/>
    </source>
</evidence>
<evidence type="ECO:0000313" key="2">
    <source>
        <dbReference type="EMBL" id="MEE3716528.1"/>
    </source>
</evidence>
<feature type="domain" description="Fido" evidence="1">
    <location>
        <begin position="7"/>
        <end position="128"/>
    </location>
</feature>
<dbReference type="RefSeq" id="WP_330482957.1">
    <property type="nucleotide sequence ID" value="NZ_JAZBJZ010000021.1"/>
</dbReference>
<dbReference type="PANTHER" id="PTHR39426">
    <property type="entry name" value="HOMOLOGY TO DEATH-ON-CURING PROTEIN OF PHAGE P1"/>
    <property type="match status" value="1"/>
</dbReference>
<dbReference type="NCBIfam" id="TIGR01550">
    <property type="entry name" value="DOC_P1"/>
    <property type="match status" value="1"/>
</dbReference>
<name>A0AAW9Q013_9CYAN</name>
<dbReference type="PANTHER" id="PTHR39426:SF1">
    <property type="entry name" value="HOMOLOGY TO DEATH-ON-CURING PROTEIN OF PHAGE P1"/>
    <property type="match status" value="1"/>
</dbReference>
<dbReference type="Gene3D" id="1.20.120.1870">
    <property type="entry name" value="Fic/DOC protein, Fido domain"/>
    <property type="match status" value="1"/>
</dbReference>
<reference evidence="2" key="1">
    <citation type="submission" date="2024-01" db="EMBL/GenBank/DDBJ databases">
        <title>Bank of Algae and Cyanobacteria of the Azores (BACA) strain genomes.</title>
        <authorList>
            <person name="Luz R."/>
            <person name="Cordeiro R."/>
            <person name="Fonseca A."/>
            <person name="Goncalves V."/>
        </authorList>
    </citation>
    <scope>NUCLEOTIDE SEQUENCE</scope>
    <source>
        <strain evidence="2">BACA0141</strain>
    </source>
</reference>
<protein>
    <submittedName>
        <fullName evidence="2">Type II toxin-antitoxin system death-on-curing family toxin</fullName>
    </submittedName>
</protein>
<dbReference type="Proteomes" id="UP001333818">
    <property type="component" value="Unassembled WGS sequence"/>
</dbReference>
<accession>A0AAW9Q013</accession>
<dbReference type="InterPro" id="IPR053737">
    <property type="entry name" value="Type_II_TA_Toxin"/>
</dbReference>
<evidence type="ECO:0000259" key="1">
    <source>
        <dbReference type="PROSITE" id="PS51459"/>
    </source>
</evidence>